<dbReference type="KEGG" id="mee:DA075_17145"/>
<dbReference type="RefSeq" id="WP_099954268.1">
    <property type="nucleotide sequence ID" value="NZ_CP028843.1"/>
</dbReference>
<evidence type="ECO:0000313" key="1">
    <source>
        <dbReference type="EMBL" id="AWB22434.1"/>
    </source>
</evidence>
<gene>
    <name evidence="1" type="ORF">DA075_17145</name>
</gene>
<accession>A0A2R4WLM0</accession>
<name>A0A2R4WLM0_9HYPH</name>
<reference evidence="1 2" key="1">
    <citation type="submission" date="2018-04" db="EMBL/GenBank/DDBJ databases">
        <title>Methylobacterium sp. PR1016A genome.</title>
        <authorList>
            <person name="Park W."/>
        </authorList>
    </citation>
    <scope>NUCLEOTIDE SEQUENCE [LARGE SCALE GENOMIC DNA]</scope>
    <source>
        <strain evidence="1 2">PR1016A</strain>
    </source>
</reference>
<dbReference type="InterPro" id="IPR058292">
    <property type="entry name" value="DUF7986"/>
</dbReference>
<proteinExistence type="predicted"/>
<dbReference type="OrthoDB" id="7988379at2"/>
<keyword evidence="2" id="KW-1185">Reference proteome</keyword>
<dbReference type="AlphaFoldDB" id="A0A2R4WLM0"/>
<organism evidence="1 2">
    <name type="scientific">Methylobacterium currus</name>
    <dbReference type="NCBI Taxonomy" id="2051553"/>
    <lineage>
        <taxon>Bacteria</taxon>
        <taxon>Pseudomonadati</taxon>
        <taxon>Pseudomonadota</taxon>
        <taxon>Alphaproteobacteria</taxon>
        <taxon>Hyphomicrobiales</taxon>
        <taxon>Methylobacteriaceae</taxon>
        <taxon>Methylobacterium</taxon>
    </lineage>
</organism>
<dbReference type="EMBL" id="CP028843">
    <property type="protein sequence ID" value="AWB22434.1"/>
    <property type="molecule type" value="Genomic_DNA"/>
</dbReference>
<dbReference type="Pfam" id="PF25948">
    <property type="entry name" value="DUF7986"/>
    <property type="match status" value="1"/>
</dbReference>
<protein>
    <submittedName>
        <fullName evidence="1">Uncharacterized protein</fullName>
    </submittedName>
</protein>
<sequence>MTGEAAMTRDMILTQYRPIRRAIRAILAQAVHACKKADLDRAAKHLGLVDDAQLADDTVFDMLCDVALFEPNQRGRRVFDGFLHDRLATLDPPEQDVARRMGGAFVSIVRVAEWHAQAGLWLEDLLDAGRRLWLLDEGLEASAREGLVIGMRLFEAGPFHAGFGIVVEPREDLVAFCTQATARGARLPVRHSLAAALYADDIQARSPPVIDEADVPEAIVEALIRQADPSAGRPVVPARRSRRPHG</sequence>
<dbReference type="Proteomes" id="UP000244755">
    <property type="component" value="Chromosome 1"/>
</dbReference>
<evidence type="ECO:0000313" key="2">
    <source>
        <dbReference type="Proteomes" id="UP000244755"/>
    </source>
</evidence>